<reference evidence="3 4" key="2">
    <citation type="journal article" date="2008" name="Nature">
        <title>The Phaeodactylum genome reveals the evolutionary history of diatom genomes.</title>
        <authorList>
            <person name="Bowler C."/>
            <person name="Allen A.E."/>
            <person name="Badger J.H."/>
            <person name="Grimwood J."/>
            <person name="Jabbari K."/>
            <person name="Kuo A."/>
            <person name="Maheswari U."/>
            <person name="Martens C."/>
            <person name="Maumus F."/>
            <person name="Otillar R.P."/>
            <person name="Rayko E."/>
            <person name="Salamov A."/>
            <person name="Vandepoele K."/>
            <person name="Beszteri B."/>
            <person name="Gruber A."/>
            <person name="Heijde M."/>
            <person name="Katinka M."/>
            <person name="Mock T."/>
            <person name="Valentin K."/>
            <person name="Verret F."/>
            <person name="Berges J.A."/>
            <person name="Brownlee C."/>
            <person name="Cadoret J.P."/>
            <person name="Chiovitti A."/>
            <person name="Choi C.J."/>
            <person name="Coesel S."/>
            <person name="De Martino A."/>
            <person name="Detter J.C."/>
            <person name="Durkin C."/>
            <person name="Falciatore A."/>
            <person name="Fournet J."/>
            <person name="Haruta M."/>
            <person name="Huysman M.J."/>
            <person name="Jenkins B.D."/>
            <person name="Jiroutova K."/>
            <person name="Jorgensen R.E."/>
            <person name="Joubert Y."/>
            <person name="Kaplan A."/>
            <person name="Kroger N."/>
            <person name="Kroth P.G."/>
            <person name="La Roche J."/>
            <person name="Lindquist E."/>
            <person name="Lommer M."/>
            <person name="Martin-Jezequel V."/>
            <person name="Lopez P.J."/>
            <person name="Lucas S."/>
            <person name="Mangogna M."/>
            <person name="McGinnis K."/>
            <person name="Medlin L.K."/>
            <person name="Montsant A."/>
            <person name="Oudot-Le Secq M.P."/>
            <person name="Napoli C."/>
            <person name="Obornik M."/>
            <person name="Parker M.S."/>
            <person name="Petit J.L."/>
            <person name="Porcel B.M."/>
            <person name="Poulsen N."/>
            <person name="Robison M."/>
            <person name="Rychlewski L."/>
            <person name="Rynearson T.A."/>
            <person name="Schmutz J."/>
            <person name="Shapiro H."/>
            <person name="Siaut M."/>
            <person name="Stanley M."/>
            <person name="Sussman M.R."/>
            <person name="Taylor A.R."/>
            <person name="Vardi A."/>
            <person name="von Dassow P."/>
            <person name="Vyverman W."/>
            <person name="Willis A."/>
            <person name="Wyrwicz L.S."/>
            <person name="Rokhsar D.S."/>
            <person name="Weissenbach J."/>
            <person name="Armbrust E.V."/>
            <person name="Green B.R."/>
            <person name="Van de Peer Y."/>
            <person name="Grigoriev I.V."/>
        </authorList>
    </citation>
    <scope>NUCLEOTIDE SEQUENCE [LARGE SCALE GENOMIC DNA]</scope>
    <source>
        <strain evidence="3 4">CCMP1335</strain>
    </source>
</reference>
<evidence type="ECO:0000313" key="3">
    <source>
        <dbReference type="EMBL" id="EED88649.1"/>
    </source>
</evidence>
<dbReference type="KEGG" id="tps:THAPSDRAFT_10270"/>
<feature type="region of interest" description="Disordered" evidence="1">
    <location>
        <begin position="38"/>
        <end position="74"/>
    </location>
</feature>
<dbReference type="GeneID" id="7450300"/>
<dbReference type="Proteomes" id="UP000001449">
    <property type="component" value="Chromosome 15"/>
</dbReference>
<dbReference type="PaxDb" id="35128-Thaps10270"/>
<feature type="domain" description="DUF4168" evidence="2">
    <location>
        <begin position="314"/>
        <end position="405"/>
    </location>
</feature>
<protein>
    <recommendedName>
        <fullName evidence="2">DUF4168 domain-containing protein</fullName>
    </recommendedName>
</protein>
<evidence type="ECO:0000259" key="2">
    <source>
        <dbReference type="Pfam" id="PF13767"/>
    </source>
</evidence>
<dbReference type="HOGENOM" id="CLU_651350_0_0_1"/>
<evidence type="ECO:0000313" key="4">
    <source>
        <dbReference type="Proteomes" id="UP000001449"/>
    </source>
</evidence>
<sequence length="422" mass="46386">MARPTRQAALAATLLVTCTMTTTMLMCTTASFATASASPQGRRFSLPWSRPTSTNALTPVSSGSSDTSTMDVPPASDPVEAFDSLARGGAAAAAAKKVTKRSIVKGASAVANNNNKGGKHGTVKKQGKKKMVKKRMRESSKKLSGSIHRLPETATSKTTAAKGGGGGDTMPSIFRIPSEEKYDRYAAALAVTEGLRRVRDAEVERRMEEIKSGDNNSNRGSGGGGKAQQIEQAKKRAESAFLMQNTKAVKALGMTVTQFNQIGREVLADNALKERVSEQAYLYRIASTINLERVPLLSDPSSKKLLQSHKRYRVQMFARSITEIEDLRADQMEALRQSLAVERFPPGFDLSDPNVQPLLHPEVRAVCEKFPLQAEEIVKRYGLESDEFNKMLEETKGNPIFRWRVQKYVEKAEEERRKEKEA</sequence>
<gene>
    <name evidence="3" type="ORF">THAPSDRAFT_10270</name>
</gene>
<dbReference type="RefSeq" id="XP_002294294.1">
    <property type="nucleotide sequence ID" value="XM_002294258.1"/>
</dbReference>
<evidence type="ECO:0000256" key="1">
    <source>
        <dbReference type="SAM" id="MobiDB-lite"/>
    </source>
</evidence>
<dbReference type="AlphaFoldDB" id="B8CDN8"/>
<feature type="region of interest" description="Disordered" evidence="1">
    <location>
        <begin position="151"/>
        <end position="170"/>
    </location>
</feature>
<keyword evidence="4" id="KW-1185">Reference proteome</keyword>
<feature type="domain" description="DUF4168" evidence="2">
    <location>
        <begin position="178"/>
        <end position="276"/>
    </location>
</feature>
<dbReference type="eggNOG" id="ENOG502S9ES">
    <property type="taxonomic scope" value="Eukaryota"/>
</dbReference>
<organism evidence="3 4">
    <name type="scientific">Thalassiosira pseudonana</name>
    <name type="common">Marine diatom</name>
    <name type="synonym">Cyclotella nana</name>
    <dbReference type="NCBI Taxonomy" id="35128"/>
    <lineage>
        <taxon>Eukaryota</taxon>
        <taxon>Sar</taxon>
        <taxon>Stramenopiles</taxon>
        <taxon>Ochrophyta</taxon>
        <taxon>Bacillariophyta</taxon>
        <taxon>Coscinodiscophyceae</taxon>
        <taxon>Thalassiosirophycidae</taxon>
        <taxon>Thalassiosirales</taxon>
        <taxon>Thalassiosiraceae</taxon>
        <taxon>Thalassiosira</taxon>
    </lineage>
</organism>
<dbReference type="InterPro" id="IPR025433">
    <property type="entry name" value="DUF4168"/>
</dbReference>
<reference evidence="3 4" key="1">
    <citation type="journal article" date="2004" name="Science">
        <title>The genome of the diatom Thalassiosira pseudonana: ecology, evolution, and metabolism.</title>
        <authorList>
            <person name="Armbrust E.V."/>
            <person name="Berges J.A."/>
            <person name="Bowler C."/>
            <person name="Green B.R."/>
            <person name="Martinez D."/>
            <person name="Putnam N.H."/>
            <person name="Zhou S."/>
            <person name="Allen A.E."/>
            <person name="Apt K.E."/>
            <person name="Bechner M."/>
            <person name="Brzezinski M.A."/>
            <person name="Chaal B.K."/>
            <person name="Chiovitti A."/>
            <person name="Davis A.K."/>
            <person name="Demarest M.S."/>
            <person name="Detter J.C."/>
            <person name="Glavina T."/>
            <person name="Goodstein D."/>
            <person name="Hadi M.Z."/>
            <person name="Hellsten U."/>
            <person name="Hildebrand M."/>
            <person name="Jenkins B.D."/>
            <person name="Jurka J."/>
            <person name="Kapitonov V.V."/>
            <person name="Kroger N."/>
            <person name="Lau W.W."/>
            <person name="Lane T.W."/>
            <person name="Larimer F.W."/>
            <person name="Lippmeier J.C."/>
            <person name="Lucas S."/>
            <person name="Medina M."/>
            <person name="Montsant A."/>
            <person name="Obornik M."/>
            <person name="Parker M.S."/>
            <person name="Palenik B."/>
            <person name="Pazour G.J."/>
            <person name="Richardson P.M."/>
            <person name="Rynearson T.A."/>
            <person name="Saito M.A."/>
            <person name="Schwartz D.C."/>
            <person name="Thamatrakoln K."/>
            <person name="Valentin K."/>
            <person name="Vardi A."/>
            <person name="Wilkerson F.P."/>
            <person name="Rokhsar D.S."/>
        </authorList>
    </citation>
    <scope>NUCLEOTIDE SEQUENCE [LARGE SCALE GENOMIC DNA]</scope>
    <source>
        <strain evidence="3 4">CCMP1335</strain>
    </source>
</reference>
<dbReference type="Pfam" id="PF13767">
    <property type="entry name" value="DUF4168"/>
    <property type="match status" value="2"/>
</dbReference>
<dbReference type="InParanoid" id="B8CDN8"/>
<proteinExistence type="predicted"/>
<accession>B8CDN8</accession>
<name>B8CDN8_THAPS</name>
<dbReference type="EMBL" id="CM000650">
    <property type="protein sequence ID" value="EED88649.1"/>
    <property type="molecule type" value="Genomic_DNA"/>
</dbReference>
<feature type="region of interest" description="Disordered" evidence="1">
    <location>
        <begin position="206"/>
        <end position="233"/>
    </location>
</feature>
<feature type="compositionally biased region" description="Polar residues" evidence="1">
    <location>
        <begin position="50"/>
        <end position="70"/>
    </location>
</feature>